<sequence>MAQKLSILIIFALFITMGISTTRGSVMASESEGTIYTGTPDIFDSYYMKQKHNLKIFSNDLKVEPNNQLHYGDIWVRDIAPVITNRIVKFKYAPSYLDSSFELSINKRFNKWLRNQNLDIIKSDIILDGGNFVYNNKETVIITKRILSDNYQYDQKTLIRKLKKILNVKNIILINEEPGDILGHADGMVNFINSNTLLISSFEGVDTVKQQIRNILPNGSYVNNSDIKIRINFEKRFNYLTYW</sequence>
<evidence type="ECO:0000313" key="3">
    <source>
        <dbReference type="Proteomes" id="UP000500741"/>
    </source>
</evidence>
<keyword evidence="1" id="KW-0378">Hydrolase</keyword>
<dbReference type="SUPFAM" id="SSF55909">
    <property type="entry name" value="Pentein"/>
    <property type="match status" value="1"/>
</dbReference>
<evidence type="ECO:0000256" key="1">
    <source>
        <dbReference type="ARBA" id="ARBA00022801"/>
    </source>
</evidence>
<dbReference type="EMBL" id="CP049888">
    <property type="protein sequence ID" value="QIL50007.1"/>
    <property type="molecule type" value="Genomic_DNA"/>
</dbReference>
<dbReference type="RefSeq" id="WP_166009187.1">
    <property type="nucleotide sequence ID" value="NZ_CP049888.1"/>
</dbReference>
<dbReference type="Pfam" id="PF04371">
    <property type="entry name" value="PAD_porph"/>
    <property type="match status" value="1"/>
</dbReference>
<dbReference type="PANTHER" id="PTHR31377">
    <property type="entry name" value="AGMATINE DEIMINASE-RELATED"/>
    <property type="match status" value="1"/>
</dbReference>
<dbReference type="Gene3D" id="3.75.10.10">
    <property type="entry name" value="L-arginine/glycine Amidinotransferase, Chain A"/>
    <property type="match status" value="1"/>
</dbReference>
<organism evidence="2 3">
    <name type="scientific">Weissella coleopterorum</name>
    <dbReference type="NCBI Taxonomy" id="2714949"/>
    <lineage>
        <taxon>Bacteria</taxon>
        <taxon>Bacillati</taxon>
        <taxon>Bacillota</taxon>
        <taxon>Bacilli</taxon>
        <taxon>Lactobacillales</taxon>
        <taxon>Lactobacillaceae</taxon>
        <taxon>Weissella</taxon>
    </lineage>
</organism>
<name>A0A6G8AYC5_9LACO</name>
<accession>A0A6G8AYC5</accession>
<dbReference type="GO" id="GO:0009446">
    <property type="term" value="P:putrescine biosynthetic process"/>
    <property type="evidence" value="ECO:0007669"/>
    <property type="project" value="InterPro"/>
</dbReference>
<dbReference type="AlphaFoldDB" id="A0A6G8AYC5"/>
<dbReference type="PANTHER" id="PTHR31377:SF0">
    <property type="entry name" value="AGMATINE DEIMINASE-RELATED"/>
    <property type="match status" value="1"/>
</dbReference>
<protein>
    <submittedName>
        <fullName evidence="2">Agmatine deiminase family protein</fullName>
    </submittedName>
</protein>
<proteinExistence type="predicted"/>
<gene>
    <name evidence="2" type="ORF">G7084_00920</name>
</gene>
<reference evidence="2 3" key="1">
    <citation type="submission" date="2020-03" db="EMBL/GenBank/DDBJ databases">
        <title>Weissella sp. nov., isolated from Cybister lewisianus.</title>
        <authorList>
            <person name="Hyun D.-W."/>
            <person name="Bae J.-W."/>
        </authorList>
    </citation>
    <scope>NUCLEOTIDE SEQUENCE [LARGE SCALE GENOMIC DNA]</scope>
    <source>
        <strain evidence="2 3">HDW19</strain>
    </source>
</reference>
<dbReference type="Proteomes" id="UP000500741">
    <property type="component" value="Chromosome"/>
</dbReference>
<keyword evidence="3" id="KW-1185">Reference proteome</keyword>
<evidence type="ECO:0000313" key="2">
    <source>
        <dbReference type="EMBL" id="QIL50007.1"/>
    </source>
</evidence>
<dbReference type="InterPro" id="IPR007466">
    <property type="entry name" value="Peptidyl-Arg-deiminase_porph"/>
</dbReference>
<dbReference type="KEGG" id="wco:G7084_00920"/>
<dbReference type="GO" id="GO:0004668">
    <property type="term" value="F:protein-arginine deiminase activity"/>
    <property type="evidence" value="ECO:0007669"/>
    <property type="project" value="InterPro"/>
</dbReference>